<keyword evidence="1" id="KW-0472">Membrane</keyword>
<dbReference type="InterPro" id="IPR032809">
    <property type="entry name" value="Put_HupE_UreJ"/>
</dbReference>
<keyword evidence="3" id="KW-1185">Reference proteome</keyword>
<sequence length="450" mass="47214">MTRTLWRVLGVVGCAVVVLLLNPIAVSAHPVPGTRVLLDVRETAVEAELSIPTGELAAASGIDVDLRASLSGGDAAGLGRYLREHVRAASSDGRAWGVEIGDMRVEYAEGTALGAYKQLVVRAVLTPPAEVDMRRFVLGYDAVIHKVGTHIAIVSVRQDWQGGRVDAGNDARQVGVVRMDAETGTVPPLSVDLTDGGAWRGFVGMVVLGGHHILEGTDHLLFLFTLLLPAVLIARAGRWQPDNRAGRAMRHIVAVTVAFTVGHSAALVVSALGRLEIPVQPVETLIAATILVGGVHAVRPLFPGREAGVAGVFGLVHGMAFSFTLAELKLSSSQLALSVLGFNLGIEAVQLFLVALTLPSLLVLAATRAQPFLRVGGAVLAVVAALGWVFDRLGVANPVARAADQGGALILPIVTTAAAVAVLVLTVQTFRRRIDRGNPASKPLWEKVIP</sequence>
<evidence type="ECO:0000256" key="1">
    <source>
        <dbReference type="SAM" id="Phobius"/>
    </source>
</evidence>
<feature type="transmembrane region" description="Helical" evidence="1">
    <location>
        <begin position="372"/>
        <end position="390"/>
    </location>
</feature>
<feature type="transmembrane region" description="Helical" evidence="1">
    <location>
        <begin position="249"/>
        <end position="272"/>
    </location>
</feature>
<accession>A0A7D6ZI55</accession>
<feature type="transmembrane region" description="Helical" evidence="1">
    <location>
        <begin position="220"/>
        <end position="237"/>
    </location>
</feature>
<keyword evidence="1" id="KW-1133">Transmembrane helix</keyword>
<reference evidence="2 3" key="1">
    <citation type="submission" date="2020-07" db="EMBL/GenBank/DDBJ databases">
        <authorList>
            <person name="Zhuang K."/>
            <person name="Ran Y."/>
        </authorList>
    </citation>
    <scope>NUCLEOTIDE SEQUENCE [LARGE SCALE GENOMIC DNA]</scope>
    <source>
        <strain evidence="2 3">WCH-YHL-001</strain>
    </source>
</reference>
<gene>
    <name evidence="2" type="ORF">H0264_24330</name>
</gene>
<evidence type="ECO:0000313" key="3">
    <source>
        <dbReference type="Proteomes" id="UP000515512"/>
    </source>
</evidence>
<protein>
    <submittedName>
        <fullName evidence="2">HupE/UreJ family protein</fullName>
    </submittedName>
</protein>
<evidence type="ECO:0000313" key="2">
    <source>
        <dbReference type="EMBL" id="QLY28483.1"/>
    </source>
</evidence>
<name>A0A7D6ZI55_9NOCA</name>
<dbReference type="EMBL" id="CP059399">
    <property type="protein sequence ID" value="QLY28483.1"/>
    <property type="molecule type" value="Genomic_DNA"/>
</dbReference>
<proteinExistence type="predicted"/>
<feature type="transmembrane region" description="Helical" evidence="1">
    <location>
        <begin position="348"/>
        <end position="365"/>
    </location>
</feature>
<dbReference type="RefSeq" id="WP_181579689.1">
    <property type="nucleotide sequence ID" value="NZ_CP059399.1"/>
</dbReference>
<feature type="transmembrane region" description="Helical" evidence="1">
    <location>
        <begin position="410"/>
        <end position="427"/>
    </location>
</feature>
<feature type="transmembrane region" description="Helical" evidence="1">
    <location>
        <begin position="309"/>
        <end position="328"/>
    </location>
</feature>
<dbReference type="Pfam" id="PF13795">
    <property type="entry name" value="HupE_UreJ_2"/>
    <property type="match status" value="1"/>
</dbReference>
<dbReference type="Proteomes" id="UP000515512">
    <property type="component" value="Chromosome"/>
</dbReference>
<keyword evidence="1" id="KW-0812">Transmembrane</keyword>
<dbReference type="AlphaFoldDB" id="A0A7D6ZI55"/>
<dbReference type="KEGG" id="nhu:H0264_24330"/>
<feature type="transmembrane region" description="Helical" evidence="1">
    <location>
        <begin position="284"/>
        <end position="302"/>
    </location>
</feature>
<organism evidence="2 3">
    <name type="scientific">Nocardia huaxiensis</name>
    <dbReference type="NCBI Taxonomy" id="2755382"/>
    <lineage>
        <taxon>Bacteria</taxon>
        <taxon>Bacillati</taxon>
        <taxon>Actinomycetota</taxon>
        <taxon>Actinomycetes</taxon>
        <taxon>Mycobacteriales</taxon>
        <taxon>Nocardiaceae</taxon>
        <taxon>Nocardia</taxon>
    </lineage>
</organism>